<sequence>MFSKFLRKPSKTPLIASSLPVLPMVEVDVDTYLRAKRMIFSHNECRLVLSQDPENFPLYTSSILLYLASSFLVKSAIYDTAVLLSNVLRVPIIAVIENPGPCYHRLYRFLYGTYRIISVGINMHKTTYQPKDIIAHFNVYYSANIVLTEYFPTLVKNEHQLLTPAHELSLTFSLLLRNVGVFYLSPYPLRLRTGPLQVAQLSNSVLSWDVRSQAVQQQGVPPDPAFTNATKRLPSHSTNYPQYPWISPLISTCVLVYDTGLKKEKYELNLSLRMKDCMDLWLAENASCLIRELYHSTDVYSMLKGILLLMIVNSGLSAYHAGLHSSTKQYTTETPVRTSQRQRKWRDVDAQFEALSLALETADKSVDHLVGKNLQACSESLTHTCSDLLNQLTSDSGQETISHVIIATYLGYISLEAFLLFLSTQKASAARRQNSQNSQNSQDGREQDSEDTFTKIYTFALLDVKSSNKIEEENTVTPQYLLWVLYNNHVRRLYFEMLHSLDISLCPIASQGGFVNFSEKVLSVLQIQLLFALCSPSSLDQYLLFVFRTSFQYARPELVSPMPLVSRQYLAYDLTIVDIIAILSPIYRKMVYLYALRYIERTIFSVYGRNVSRSASRRPVGLLPNFRNASNQIHPGQG</sequence>
<keyword evidence="3" id="KW-1185">Reference proteome</keyword>
<dbReference type="Proteomes" id="UP000001548">
    <property type="component" value="Unassembled WGS sequence"/>
</dbReference>
<gene>
    <name evidence="2" type="ORF">GL50803_0012058</name>
</gene>
<dbReference type="AlphaFoldDB" id="A0A644F477"/>
<comment type="caution">
    <text evidence="2">The sequence shown here is derived from an EMBL/GenBank/DDBJ whole genome shotgun (WGS) entry which is preliminary data.</text>
</comment>
<evidence type="ECO:0000313" key="3">
    <source>
        <dbReference type="Proteomes" id="UP000001548"/>
    </source>
</evidence>
<proteinExistence type="predicted"/>
<dbReference type="EMBL" id="AACB03000002">
    <property type="protein sequence ID" value="KAE8303419.1"/>
    <property type="molecule type" value="Genomic_DNA"/>
</dbReference>
<protein>
    <submittedName>
        <fullName evidence="2">Uncharacterized protein</fullName>
    </submittedName>
</protein>
<evidence type="ECO:0000256" key="1">
    <source>
        <dbReference type="SAM" id="MobiDB-lite"/>
    </source>
</evidence>
<dbReference type="InParanoid" id="A0A644F477"/>
<feature type="compositionally biased region" description="Low complexity" evidence="1">
    <location>
        <begin position="431"/>
        <end position="442"/>
    </location>
</feature>
<accession>A0A644F477</accession>
<organism evidence="2 3">
    <name type="scientific">Giardia intestinalis (strain ATCC 50803 / WB clone C6)</name>
    <name type="common">Giardia lamblia</name>
    <dbReference type="NCBI Taxonomy" id="184922"/>
    <lineage>
        <taxon>Eukaryota</taxon>
        <taxon>Metamonada</taxon>
        <taxon>Diplomonadida</taxon>
        <taxon>Hexamitidae</taxon>
        <taxon>Giardiinae</taxon>
        <taxon>Giardia</taxon>
    </lineage>
</organism>
<feature type="region of interest" description="Disordered" evidence="1">
    <location>
        <begin position="431"/>
        <end position="450"/>
    </location>
</feature>
<reference evidence="2 3" key="1">
    <citation type="journal article" date="2007" name="Science">
        <title>Genomic minimalism in the early diverging intestinal parasite Giardia lamblia.</title>
        <authorList>
            <person name="Morrison H.G."/>
            <person name="McArthur A.G."/>
            <person name="Gillin F.D."/>
            <person name="Aley S.B."/>
            <person name="Adam R.D."/>
            <person name="Olsen G.J."/>
            <person name="Best A.A."/>
            <person name="Cande W.Z."/>
            <person name="Chen F."/>
            <person name="Cipriano M.J."/>
            <person name="Davids B.J."/>
            <person name="Dawson S.C."/>
            <person name="Elmendorf H.G."/>
            <person name="Hehl A.B."/>
            <person name="Holder M.E."/>
            <person name="Huse S.M."/>
            <person name="Kim U.U."/>
            <person name="Lasek-Nesselquist E."/>
            <person name="Manning G."/>
            <person name="Nigam A."/>
            <person name="Nixon J.E."/>
            <person name="Palm D."/>
            <person name="Passamaneck N.E."/>
            <person name="Prabhu A."/>
            <person name="Reich C.I."/>
            <person name="Reiner D.S."/>
            <person name="Samuelson J."/>
            <person name="Svard S.G."/>
            <person name="Sogin M.L."/>
        </authorList>
    </citation>
    <scope>NUCLEOTIDE SEQUENCE [LARGE SCALE GENOMIC DNA]</scope>
    <source>
        <strain evidence="2 3">WB C6</strain>
    </source>
</reference>
<name>A0A644F477_GIAIC</name>
<evidence type="ECO:0000313" key="2">
    <source>
        <dbReference type="EMBL" id="KAE8303419.1"/>
    </source>
</evidence>